<reference evidence="4" key="1">
    <citation type="submission" date="2020-05" db="UniProtKB">
        <authorList>
            <consortium name="EnsemblMetazoa"/>
        </authorList>
    </citation>
    <scope>IDENTIFICATION</scope>
    <source>
        <strain evidence="4">USDA</strain>
    </source>
</reference>
<proteinExistence type="predicted"/>
<keyword evidence="2" id="KW-0812">Transmembrane</keyword>
<evidence type="ECO:0000313" key="5">
    <source>
        <dbReference type="Proteomes" id="UP000095300"/>
    </source>
</evidence>
<feature type="chain" id="PRO_5009326181" evidence="3">
    <location>
        <begin position="28"/>
        <end position="209"/>
    </location>
</feature>
<keyword evidence="2" id="KW-0472">Membrane</keyword>
<sequence length="209" mass="23503">MTSPKPRSHCWPFIILVISVLLHGTHGQSYHILIGHHPRNFDQLYRDPPPNNRQYVSENNLTDSSLDLEGDNDNNSTLILVQNLRESPNELSQTAMDIITIVWYVATFLALAAFFLLMACSDRRCADASQRSRPANTSETPIPPPTPSPSYSEFAPPSYDTVMKLQHANKPSIFVIPFPNEQSLPKDNHTPNTANYNVYTIDELQKLGS</sequence>
<feature type="region of interest" description="Disordered" evidence="1">
    <location>
        <begin position="129"/>
        <end position="153"/>
    </location>
</feature>
<dbReference type="OrthoDB" id="8069116at2759"/>
<evidence type="ECO:0000256" key="2">
    <source>
        <dbReference type="SAM" id="Phobius"/>
    </source>
</evidence>
<organism evidence="4 5">
    <name type="scientific">Stomoxys calcitrans</name>
    <name type="common">Stable fly</name>
    <name type="synonym">Conops calcitrans</name>
    <dbReference type="NCBI Taxonomy" id="35570"/>
    <lineage>
        <taxon>Eukaryota</taxon>
        <taxon>Metazoa</taxon>
        <taxon>Ecdysozoa</taxon>
        <taxon>Arthropoda</taxon>
        <taxon>Hexapoda</taxon>
        <taxon>Insecta</taxon>
        <taxon>Pterygota</taxon>
        <taxon>Neoptera</taxon>
        <taxon>Endopterygota</taxon>
        <taxon>Diptera</taxon>
        <taxon>Brachycera</taxon>
        <taxon>Muscomorpha</taxon>
        <taxon>Muscoidea</taxon>
        <taxon>Muscidae</taxon>
        <taxon>Stomoxys</taxon>
    </lineage>
</organism>
<dbReference type="EnsemblMetazoa" id="SCAU005595-RB">
    <property type="protein sequence ID" value="SCAU005595-PB"/>
    <property type="gene ID" value="SCAU005595"/>
</dbReference>
<feature type="transmembrane region" description="Helical" evidence="2">
    <location>
        <begin position="101"/>
        <end position="121"/>
    </location>
</feature>
<name>A0A1I8P7U3_STOCA</name>
<gene>
    <name evidence="4" type="primary">106095943</name>
</gene>
<dbReference type="Proteomes" id="UP000095300">
    <property type="component" value="Unassembled WGS sequence"/>
</dbReference>
<evidence type="ECO:0000256" key="1">
    <source>
        <dbReference type="SAM" id="MobiDB-lite"/>
    </source>
</evidence>
<dbReference type="VEuPathDB" id="VectorBase:SCAU005595"/>
<protein>
    <submittedName>
        <fullName evidence="4">Uncharacterized protein</fullName>
    </submittedName>
</protein>
<feature type="signal peptide" evidence="3">
    <location>
        <begin position="1"/>
        <end position="27"/>
    </location>
</feature>
<evidence type="ECO:0000256" key="3">
    <source>
        <dbReference type="SAM" id="SignalP"/>
    </source>
</evidence>
<dbReference type="AlphaFoldDB" id="A0A1I8P7U3"/>
<keyword evidence="3" id="KW-0732">Signal</keyword>
<evidence type="ECO:0000313" key="4">
    <source>
        <dbReference type="EnsemblMetazoa" id="SCAU005595-PB"/>
    </source>
</evidence>
<keyword evidence="2" id="KW-1133">Transmembrane helix</keyword>
<accession>A0A1I8P7U3</accession>
<keyword evidence="5" id="KW-1185">Reference proteome</keyword>